<keyword evidence="3" id="KW-0378">Hydrolase</keyword>
<dbReference type="AlphaFoldDB" id="A0A9D2NTP5"/>
<reference evidence="5" key="1">
    <citation type="journal article" date="2021" name="PeerJ">
        <title>Extensive microbial diversity within the chicken gut microbiome revealed by metagenomics and culture.</title>
        <authorList>
            <person name="Gilroy R."/>
            <person name="Ravi A."/>
            <person name="Getino M."/>
            <person name="Pursley I."/>
            <person name="Horton D.L."/>
            <person name="Alikhan N.F."/>
            <person name="Baker D."/>
            <person name="Gharbi K."/>
            <person name="Hall N."/>
            <person name="Watson M."/>
            <person name="Adriaenssens E.M."/>
            <person name="Foster-Nyarko E."/>
            <person name="Jarju S."/>
            <person name="Secka A."/>
            <person name="Antonio M."/>
            <person name="Oren A."/>
            <person name="Chaudhuri R.R."/>
            <person name="La Ragione R."/>
            <person name="Hildebrand F."/>
            <person name="Pallen M.J."/>
        </authorList>
    </citation>
    <scope>NUCLEOTIDE SEQUENCE</scope>
    <source>
        <strain evidence="5">ChiGjej1B1-1692</strain>
    </source>
</reference>
<dbReference type="CDD" id="cd17933">
    <property type="entry name" value="DEXSc_RecD-like"/>
    <property type="match status" value="1"/>
</dbReference>
<dbReference type="Gene3D" id="1.10.10.2220">
    <property type="match status" value="1"/>
</dbReference>
<keyword evidence="3" id="KW-0238">DNA-binding</keyword>
<comment type="catalytic activity">
    <reaction evidence="3">
        <text>ATP + H2O = ADP + phosphate + H(+)</text>
        <dbReference type="Rhea" id="RHEA:13065"/>
        <dbReference type="ChEBI" id="CHEBI:15377"/>
        <dbReference type="ChEBI" id="CHEBI:15378"/>
        <dbReference type="ChEBI" id="CHEBI:30616"/>
        <dbReference type="ChEBI" id="CHEBI:43474"/>
        <dbReference type="ChEBI" id="CHEBI:456216"/>
        <dbReference type="EC" id="5.6.2.3"/>
    </reaction>
</comment>
<dbReference type="GO" id="GO:0003677">
    <property type="term" value="F:DNA binding"/>
    <property type="evidence" value="ECO:0007669"/>
    <property type="project" value="UniProtKB-UniRule"/>
</dbReference>
<evidence type="ECO:0000256" key="3">
    <source>
        <dbReference type="HAMAP-Rule" id="MF_01488"/>
    </source>
</evidence>
<comment type="similarity">
    <text evidence="3">Belongs to the RecD family. RecD2 subfamily.</text>
</comment>
<evidence type="ECO:0000256" key="1">
    <source>
        <dbReference type="ARBA" id="ARBA00022741"/>
    </source>
</evidence>
<gene>
    <name evidence="3" type="primary">recD2</name>
    <name evidence="5" type="ORF">H9757_04370</name>
</gene>
<dbReference type="InterPro" id="IPR055446">
    <property type="entry name" value="RecD2_N_OB"/>
</dbReference>
<dbReference type="EC" id="5.6.2.3" evidence="3"/>
<dbReference type="Proteomes" id="UP000823894">
    <property type="component" value="Unassembled WGS sequence"/>
</dbReference>
<reference evidence="5" key="2">
    <citation type="submission" date="2021-04" db="EMBL/GenBank/DDBJ databases">
        <authorList>
            <person name="Gilroy R."/>
        </authorList>
    </citation>
    <scope>NUCLEOTIDE SEQUENCE</scope>
    <source>
        <strain evidence="5">ChiGjej1B1-1692</strain>
    </source>
</reference>
<accession>A0A9D2NTP5</accession>
<dbReference type="GO" id="GO:0043139">
    <property type="term" value="F:5'-3' DNA helicase activity"/>
    <property type="evidence" value="ECO:0007669"/>
    <property type="project" value="UniProtKB-UniRule"/>
</dbReference>
<keyword evidence="3" id="KW-0413">Isomerase</keyword>
<dbReference type="SUPFAM" id="SSF52540">
    <property type="entry name" value="P-loop containing nucleoside triphosphate hydrolases"/>
    <property type="match status" value="1"/>
</dbReference>
<dbReference type="GO" id="GO:0016787">
    <property type="term" value="F:hydrolase activity"/>
    <property type="evidence" value="ECO:0007669"/>
    <property type="project" value="UniProtKB-KW"/>
</dbReference>
<dbReference type="HAMAP" id="MF_01488">
    <property type="entry name" value="RecD2"/>
    <property type="match status" value="1"/>
</dbReference>
<organism evidence="5 6">
    <name type="scientific">Candidatus Mediterraneibacter faecigallinarum</name>
    <dbReference type="NCBI Taxonomy" id="2838669"/>
    <lineage>
        <taxon>Bacteria</taxon>
        <taxon>Bacillati</taxon>
        <taxon>Bacillota</taxon>
        <taxon>Clostridia</taxon>
        <taxon>Lachnospirales</taxon>
        <taxon>Lachnospiraceae</taxon>
        <taxon>Mediterraneibacter</taxon>
    </lineage>
</organism>
<dbReference type="Pfam" id="PF14490">
    <property type="entry name" value="HHH_RecD2"/>
    <property type="match status" value="1"/>
</dbReference>
<dbReference type="Pfam" id="PF13245">
    <property type="entry name" value="AAA_19"/>
    <property type="match status" value="1"/>
</dbReference>
<dbReference type="InterPro" id="IPR027417">
    <property type="entry name" value="P-loop_NTPase"/>
</dbReference>
<dbReference type="GO" id="GO:0006310">
    <property type="term" value="P:DNA recombination"/>
    <property type="evidence" value="ECO:0007669"/>
    <property type="project" value="InterPro"/>
</dbReference>
<feature type="binding site" evidence="3">
    <location>
        <begin position="342"/>
        <end position="346"/>
    </location>
    <ligand>
        <name>ATP</name>
        <dbReference type="ChEBI" id="CHEBI:30616"/>
    </ligand>
</feature>
<sequence length="736" mass="83563">MEAVTGYVDHIVFRNEENGYTVFNLENDDGELTCVGNFNFINEGELMELQGEYVTHNVYGNQFKVSSYQVKEPEDLVSIERYLGSGAIKGVGAALADRIVRRFKEDTFRIIEEEPERLAEIKGISERKAREIAVQVEEKKDMRKAMIYLQKYGISISLAAKIYQHYGMKVYRVLEENPYQLADSIEGVGFRTADEIASRIGIHTDSDYRIKSGIFYTLQQAVSEGHVYLPQDVLVRRASALLEVEIQNVEKYVMDLCIERKTVMKEADGEIRVYPAHYYYLELNTAKMLHDLNIDCEMPEEMMEKRLKAVERKEKIELDPMQHRAVIESIKHGLLVLTGGPGTGKTTTINTMIRFFESEGMSILLAAPTGRAAKRMTEATGYEAQTIHRLLEVSGGPEEEGSAGGFMRNRENPLETDVLIIDEMSMVDLTLMHALLSATVPGTRLVLVGDVDQLPSVGPGSVLKDIIRSECFPVVRLTRIFRQAGESDIVVNAHKINAGEPVILDNKSRDFFFLRRQEPDVIISVMITLIQKKLPNYVKASPNEIQVMTPTRKGLLGVERLNGILQRYLNPAAPGKEEREINGRLFREGDKVMQIKNNYQLEWEVSTKFGLTVDKGQGVFNGDMGIIREINPYTETLEVEFDEARKVKYSFEMTEELEHAYAITVHKSQGSEYPAVIIPLLPGPRLLYNRNLLYTAVTRAKRCLTIVGSDITFQEMIQNKSEQERYTSLSERIKEF</sequence>
<keyword evidence="2 3" id="KW-0067">ATP-binding</keyword>
<dbReference type="InterPro" id="IPR050534">
    <property type="entry name" value="Coronavir_polyprotein_1ab"/>
</dbReference>
<comment type="function">
    <text evidence="3">DNA-dependent ATPase and ATP-dependent 5'-3' DNA helicase. Has no activity on blunt DNA or DNA with 3'-overhangs, requires at least 10 bases of 5'-ssDNA for helicase activity.</text>
</comment>
<keyword evidence="1 3" id="KW-0547">Nucleotide-binding</keyword>
<dbReference type="SMART" id="SM00382">
    <property type="entry name" value="AAA"/>
    <property type="match status" value="1"/>
</dbReference>
<dbReference type="InterPro" id="IPR027785">
    <property type="entry name" value="UvrD-like_helicase_C"/>
</dbReference>
<feature type="domain" description="AAA+ ATPase" evidence="4">
    <location>
        <begin position="331"/>
        <end position="518"/>
    </location>
</feature>
<dbReference type="Pfam" id="PF14520">
    <property type="entry name" value="HHH_5"/>
    <property type="match status" value="1"/>
</dbReference>
<name>A0A9D2NTP5_9FIRM</name>
<keyword evidence="3 5" id="KW-0347">Helicase</keyword>
<evidence type="ECO:0000256" key="2">
    <source>
        <dbReference type="ARBA" id="ARBA00022840"/>
    </source>
</evidence>
<proteinExistence type="inferred from homology"/>
<dbReference type="Pfam" id="PF23139">
    <property type="entry name" value="OB_YrrC"/>
    <property type="match status" value="1"/>
</dbReference>
<dbReference type="PANTHER" id="PTHR43788:SF6">
    <property type="entry name" value="DNA HELICASE B"/>
    <property type="match status" value="1"/>
</dbReference>
<dbReference type="InterPro" id="IPR003593">
    <property type="entry name" value="AAA+_ATPase"/>
</dbReference>
<dbReference type="InterPro" id="IPR041451">
    <property type="entry name" value="RecD2_SH13"/>
</dbReference>
<dbReference type="GO" id="GO:0017116">
    <property type="term" value="F:single-stranded DNA helicase activity"/>
    <property type="evidence" value="ECO:0007669"/>
    <property type="project" value="TreeGrafter"/>
</dbReference>
<dbReference type="SUPFAM" id="SSF47781">
    <property type="entry name" value="RuvA domain 2-like"/>
    <property type="match status" value="1"/>
</dbReference>
<dbReference type="Gene3D" id="2.30.30.940">
    <property type="match status" value="1"/>
</dbReference>
<dbReference type="NCBIfam" id="TIGR01448">
    <property type="entry name" value="recD_rel"/>
    <property type="match status" value="1"/>
</dbReference>
<protein>
    <recommendedName>
        <fullName evidence="3">ATP-dependent RecD2 DNA helicase</fullName>
        <ecNumber evidence="3">5.6.2.3</ecNumber>
    </recommendedName>
    <alternativeName>
        <fullName evidence="3">DNA 5'-3' helicase subunit RecD2</fullName>
    </alternativeName>
</protein>
<dbReference type="InterPro" id="IPR010994">
    <property type="entry name" value="RuvA_2-like"/>
</dbReference>
<evidence type="ECO:0000313" key="5">
    <source>
        <dbReference type="EMBL" id="HJC38282.1"/>
    </source>
</evidence>
<dbReference type="GO" id="GO:0005524">
    <property type="term" value="F:ATP binding"/>
    <property type="evidence" value="ECO:0007669"/>
    <property type="project" value="UniProtKB-UniRule"/>
</dbReference>
<evidence type="ECO:0000259" key="4">
    <source>
        <dbReference type="SMART" id="SM00382"/>
    </source>
</evidence>
<dbReference type="InterPro" id="IPR006345">
    <property type="entry name" value="RecD2"/>
</dbReference>
<comment type="caution">
    <text evidence="5">The sequence shown here is derived from an EMBL/GenBank/DDBJ whole genome shotgun (WGS) entry which is preliminary data.</text>
</comment>
<dbReference type="Gene3D" id="1.10.150.20">
    <property type="entry name" value="5' to 3' exonuclease, C-terminal subdomain"/>
    <property type="match status" value="1"/>
</dbReference>
<dbReference type="EMBL" id="DWWK01000054">
    <property type="protein sequence ID" value="HJC38282.1"/>
    <property type="molecule type" value="Genomic_DNA"/>
</dbReference>
<dbReference type="Gene3D" id="3.40.50.300">
    <property type="entry name" value="P-loop containing nucleotide triphosphate hydrolases"/>
    <property type="match status" value="2"/>
</dbReference>
<dbReference type="Pfam" id="PF13538">
    <property type="entry name" value="UvrD_C_2"/>
    <property type="match status" value="1"/>
</dbReference>
<dbReference type="PANTHER" id="PTHR43788">
    <property type="entry name" value="DNA2/NAM7 HELICASE FAMILY MEMBER"/>
    <property type="match status" value="1"/>
</dbReference>
<dbReference type="GO" id="GO:0009338">
    <property type="term" value="C:exodeoxyribonuclease V complex"/>
    <property type="evidence" value="ECO:0007669"/>
    <property type="project" value="TreeGrafter"/>
</dbReference>
<dbReference type="Pfam" id="PF18335">
    <property type="entry name" value="SH3_13"/>
    <property type="match status" value="1"/>
</dbReference>
<evidence type="ECO:0000313" key="6">
    <source>
        <dbReference type="Proteomes" id="UP000823894"/>
    </source>
</evidence>
<dbReference type="InterPro" id="IPR029493">
    <property type="entry name" value="RecD2-like_HHH"/>
</dbReference>
<dbReference type="CDD" id="cd18809">
    <property type="entry name" value="SF1_C_RecD"/>
    <property type="match status" value="1"/>
</dbReference>